<gene>
    <name evidence="1" type="ORF">O53_1959</name>
</gene>
<comment type="caution">
    <text evidence="1">The sequence shown here is derived from an EMBL/GenBank/DDBJ whole genome shotgun (WGS) entry which is preliminary data.</text>
</comment>
<dbReference type="PATRIC" id="fig|1134457.3.peg.504"/>
<evidence type="ECO:0000313" key="1">
    <source>
        <dbReference type="EMBL" id="ELP57345.1"/>
    </source>
</evidence>
<dbReference type="AlphaFoldDB" id="L7ED06"/>
<evidence type="ECO:0000313" key="2">
    <source>
        <dbReference type="Proteomes" id="UP000010932"/>
    </source>
</evidence>
<dbReference type="EMBL" id="ANKQ01000001">
    <property type="protein sequence ID" value="ELP57345.1"/>
    <property type="molecule type" value="Genomic_DNA"/>
</dbReference>
<accession>L7ED06</accession>
<dbReference type="Proteomes" id="UP000010932">
    <property type="component" value="Unassembled WGS sequence"/>
</dbReference>
<proteinExistence type="predicted"/>
<organism evidence="1 2">
    <name type="scientific">Microcystis aeruginosa TAIHU98</name>
    <dbReference type="NCBI Taxonomy" id="1134457"/>
    <lineage>
        <taxon>Bacteria</taxon>
        <taxon>Bacillati</taxon>
        <taxon>Cyanobacteriota</taxon>
        <taxon>Cyanophyceae</taxon>
        <taxon>Oscillatoriophycideae</taxon>
        <taxon>Chroococcales</taxon>
        <taxon>Microcystaceae</taxon>
        <taxon>Microcystis</taxon>
    </lineage>
</organism>
<protein>
    <submittedName>
        <fullName evidence="1">Uncharacterized protein</fullName>
    </submittedName>
</protein>
<name>L7ED06_MICAE</name>
<reference evidence="1 2" key="1">
    <citation type="journal article" date="2013" name="Genome Announc.">
        <title>Whole-Genome Sequence of Microcystis aeruginosa TAIHU98, a Nontoxic Bloom-Forming Strain Isolated from Taihu Lake, China.</title>
        <authorList>
            <person name="Yang C."/>
            <person name="Zhang W."/>
            <person name="Ren M."/>
            <person name="Song L."/>
            <person name="Li T."/>
            <person name="Zhao J."/>
        </authorList>
    </citation>
    <scope>NUCLEOTIDE SEQUENCE [LARGE SCALE GENOMIC DNA]</scope>
    <source>
        <strain evidence="1 2">TAIHU98</strain>
    </source>
</reference>
<sequence length="61" mass="7013">MIYVQDLGGKTQFSSQSCWRNNRKPLFSRWGLSLKIEHKILELCSKIILPGGCHLLGERLI</sequence>